<name>A0A024V0P7_PLAFA</name>
<reference evidence="1 2" key="2">
    <citation type="submission" date="2013-02" db="EMBL/GenBank/DDBJ databases">
        <title>The Genome Sequence of Plasmodium falciparum Vietnam Oak-Knoll (FVO).</title>
        <authorList>
            <consortium name="The Broad Institute Genome Sequencing Platform"/>
            <consortium name="The Broad Institute Genome Sequencing Center for Infectious Disease"/>
            <person name="Neafsey D."/>
            <person name="Cheeseman I."/>
            <person name="Volkman S."/>
            <person name="Adams J."/>
            <person name="Walker B."/>
            <person name="Young S.K."/>
            <person name="Zeng Q."/>
            <person name="Gargeya S."/>
            <person name="Fitzgerald M."/>
            <person name="Haas B."/>
            <person name="Abouelleil A."/>
            <person name="Alvarado L."/>
            <person name="Arachchi H.M."/>
            <person name="Berlin A.M."/>
            <person name="Chapman S.B."/>
            <person name="Dewar J."/>
            <person name="Goldberg J."/>
            <person name="Griggs A."/>
            <person name="Gujja S."/>
            <person name="Hansen M."/>
            <person name="Howarth C."/>
            <person name="Imamovic A."/>
            <person name="Larimer J."/>
            <person name="McCowan C."/>
            <person name="Murphy C."/>
            <person name="Neiman D."/>
            <person name="Pearson M."/>
            <person name="Priest M."/>
            <person name="Roberts A."/>
            <person name="Saif S."/>
            <person name="Shea T."/>
            <person name="Sisk P."/>
            <person name="Sykes S."/>
            <person name="Wortman J."/>
            <person name="Nusbaum C."/>
            <person name="Birren B."/>
        </authorList>
    </citation>
    <scope>NUCLEOTIDE SEQUENCE [LARGE SCALE GENOMIC DNA]</scope>
    <source>
        <strain evidence="2">Vietnam Oak-Knoll (FVO)</strain>
    </source>
</reference>
<evidence type="ECO:0000313" key="1">
    <source>
        <dbReference type="EMBL" id="ETW16573.1"/>
    </source>
</evidence>
<dbReference type="AlphaFoldDB" id="A0A024V0P7"/>
<reference evidence="1 2" key="1">
    <citation type="submission" date="2013-02" db="EMBL/GenBank/DDBJ databases">
        <title>The Genome Annotation of Plasmodium falciparum Vietnam Oak-Knoll (FVO).</title>
        <authorList>
            <consortium name="The Broad Institute Genome Sequencing Platform"/>
            <consortium name="The Broad Institute Genome Sequencing Center for Infectious Disease"/>
            <person name="Neafsey D."/>
            <person name="Hoffman S."/>
            <person name="Volkman S."/>
            <person name="Rosenthal P."/>
            <person name="Walker B."/>
            <person name="Young S.K."/>
            <person name="Zeng Q."/>
            <person name="Gargeya S."/>
            <person name="Fitzgerald M."/>
            <person name="Haas B."/>
            <person name="Abouelleil A."/>
            <person name="Allen A.W."/>
            <person name="Alvarado L."/>
            <person name="Arachchi H.M."/>
            <person name="Berlin A.M."/>
            <person name="Chapman S.B."/>
            <person name="Gainer-Dewar J."/>
            <person name="Goldberg J."/>
            <person name="Griggs A."/>
            <person name="Gujja S."/>
            <person name="Hansen M."/>
            <person name="Howarth C."/>
            <person name="Imamovic A."/>
            <person name="Ireland A."/>
            <person name="Larimer J."/>
            <person name="McCowan C."/>
            <person name="Murphy C."/>
            <person name="Pearson M."/>
            <person name="Poon T.W."/>
            <person name="Priest M."/>
            <person name="Roberts A."/>
            <person name="Saif S."/>
            <person name="Shea T."/>
            <person name="Sisk P."/>
            <person name="Sykes S."/>
            <person name="Wortman J."/>
            <person name="Nusbaum C."/>
            <person name="Birren B."/>
        </authorList>
    </citation>
    <scope>NUCLEOTIDE SEQUENCE [LARGE SCALE GENOMIC DNA]</scope>
    <source>
        <strain evidence="2">Vietnam Oak-Knoll (FVO)</strain>
    </source>
</reference>
<gene>
    <name evidence="1" type="ORF">PFFVO_04539</name>
</gene>
<dbReference type="OrthoDB" id="383669at2759"/>
<sequence length="150" mass="17808">MVSKKEARFYLSNHLDNINSAIFYEENKGLLKLWDIIHDTSITKWNVNNFIFVKPYRINNDHIVTPIKHDRDIAIYDIKIKQENRYKQVENVELIYINSESNNNNNNNCFGYNKVGAINKNKLSYTKIQMYKEIIDINPIPYIGQTYIMV</sequence>
<dbReference type="EMBL" id="KI925142">
    <property type="protein sequence ID" value="ETW16573.1"/>
    <property type="molecule type" value="Genomic_DNA"/>
</dbReference>
<dbReference type="Proteomes" id="UP000030690">
    <property type="component" value="Unassembled WGS sequence"/>
</dbReference>
<evidence type="ECO:0000313" key="2">
    <source>
        <dbReference type="Proteomes" id="UP000030690"/>
    </source>
</evidence>
<protein>
    <submittedName>
        <fullName evidence="1">Uncharacterized protein</fullName>
    </submittedName>
</protein>
<proteinExistence type="predicted"/>
<organism evidence="1 2">
    <name type="scientific">Plasmodium falciparum Vietnam Oak-Knoll</name>
    <name type="common">FVO</name>
    <dbReference type="NCBI Taxonomy" id="1036723"/>
    <lineage>
        <taxon>Eukaryota</taxon>
        <taxon>Sar</taxon>
        <taxon>Alveolata</taxon>
        <taxon>Apicomplexa</taxon>
        <taxon>Aconoidasida</taxon>
        <taxon>Haemosporida</taxon>
        <taxon>Plasmodiidae</taxon>
        <taxon>Plasmodium</taxon>
        <taxon>Plasmodium (Laverania)</taxon>
    </lineage>
</organism>
<accession>A0A024V0P7</accession>